<evidence type="ECO:0000256" key="1">
    <source>
        <dbReference type="SAM" id="SignalP"/>
    </source>
</evidence>
<keyword evidence="1" id="KW-0732">Signal</keyword>
<dbReference type="STRING" id="1515746.HR45_19170"/>
<dbReference type="EMBL" id="JPEO01000031">
    <property type="protein sequence ID" value="KFZ35935.1"/>
    <property type="molecule type" value="Genomic_DNA"/>
</dbReference>
<protein>
    <recommendedName>
        <fullName evidence="4">Rap1a immunity protein domain-containing protein</fullName>
    </recommendedName>
</protein>
<feature type="chain" id="PRO_5001899093" description="Rap1a immunity protein domain-containing protein" evidence="1">
    <location>
        <begin position="25"/>
        <end position="129"/>
    </location>
</feature>
<proteinExistence type="predicted"/>
<keyword evidence="3" id="KW-1185">Reference proteome</keyword>
<dbReference type="Proteomes" id="UP000029264">
    <property type="component" value="Unassembled WGS sequence"/>
</dbReference>
<evidence type="ECO:0000313" key="3">
    <source>
        <dbReference type="Proteomes" id="UP000029264"/>
    </source>
</evidence>
<feature type="signal peptide" evidence="1">
    <location>
        <begin position="1"/>
        <end position="24"/>
    </location>
</feature>
<accession>A0A094J7P8</accession>
<organism evidence="2 3">
    <name type="scientific">Shewanella mangrovi</name>
    <dbReference type="NCBI Taxonomy" id="1515746"/>
    <lineage>
        <taxon>Bacteria</taxon>
        <taxon>Pseudomonadati</taxon>
        <taxon>Pseudomonadota</taxon>
        <taxon>Gammaproteobacteria</taxon>
        <taxon>Alteromonadales</taxon>
        <taxon>Shewanellaceae</taxon>
        <taxon>Shewanella</taxon>
    </lineage>
</organism>
<evidence type="ECO:0000313" key="2">
    <source>
        <dbReference type="EMBL" id="KFZ35935.1"/>
    </source>
</evidence>
<gene>
    <name evidence="2" type="ORF">HR45_19170</name>
</gene>
<name>A0A094J7P8_9GAMM</name>
<reference evidence="2 3" key="1">
    <citation type="submission" date="2014-06" db="EMBL/GenBank/DDBJ databases">
        <title>Shewanella sp. YQH10.</title>
        <authorList>
            <person name="Liu Y."/>
            <person name="Zeng R."/>
        </authorList>
    </citation>
    <scope>NUCLEOTIDE SEQUENCE [LARGE SCALE GENOMIC DNA]</scope>
    <source>
        <strain evidence="2 3">YQH10</strain>
    </source>
</reference>
<dbReference type="AlphaFoldDB" id="A0A094J7P8"/>
<evidence type="ECO:0008006" key="4">
    <source>
        <dbReference type="Google" id="ProtNLM"/>
    </source>
</evidence>
<sequence>MKSVYRSFALLALPLLLICNNAKAEVDMGTYLNLCRASQDVCKLMFFSTVDGIKWGVLTNENYRGETDIKTQQHFFCWDELSKKSQSALFDEFFNSLNVNDFSSGTGAQLPLAYAVTASLKAKYPSCKK</sequence>
<comment type="caution">
    <text evidence="2">The sequence shown here is derived from an EMBL/GenBank/DDBJ whole genome shotgun (WGS) entry which is preliminary data.</text>
</comment>
<dbReference type="RefSeq" id="WP_037445854.1">
    <property type="nucleotide sequence ID" value="NZ_JPEO01000031.1"/>
</dbReference>